<reference evidence="2 3" key="1">
    <citation type="submission" date="2023-09" db="EMBL/GenBank/DDBJ databases">
        <authorList>
            <person name="Rey-Velasco X."/>
        </authorList>
    </citation>
    <scope>NUCLEOTIDE SEQUENCE [LARGE SCALE GENOMIC DNA]</scope>
    <source>
        <strain evidence="2 3">F260</strain>
    </source>
</reference>
<feature type="region of interest" description="Disordered" evidence="1">
    <location>
        <begin position="25"/>
        <end position="70"/>
    </location>
</feature>
<name>A0ABU3CI88_9FLAO</name>
<dbReference type="EMBL" id="JAVRHO010000005">
    <property type="protein sequence ID" value="MDT0646072.1"/>
    <property type="molecule type" value="Genomic_DNA"/>
</dbReference>
<evidence type="ECO:0000313" key="3">
    <source>
        <dbReference type="Proteomes" id="UP001245285"/>
    </source>
</evidence>
<comment type="caution">
    <text evidence="2">The sequence shown here is derived from an EMBL/GenBank/DDBJ whole genome shotgun (WGS) entry which is preliminary data.</text>
</comment>
<proteinExistence type="predicted"/>
<feature type="non-terminal residue" evidence="2">
    <location>
        <position position="70"/>
    </location>
</feature>
<dbReference type="RefSeq" id="WP_311494255.1">
    <property type="nucleotide sequence ID" value="NZ_JAVRHO010000005.1"/>
</dbReference>
<keyword evidence="3" id="KW-1185">Reference proteome</keyword>
<feature type="compositionally biased region" description="Basic and acidic residues" evidence="1">
    <location>
        <begin position="25"/>
        <end position="54"/>
    </location>
</feature>
<evidence type="ECO:0000313" key="2">
    <source>
        <dbReference type="EMBL" id="MDT0646072.1"/>
    </source>
</evidence>
<dbReference type="Proteomes" id="UP001245285">
    <property type="component" value="Unassembled WGS sequence"/>
</dbReference>
<gene>
    <name evidence="2" type="ORF">RM545_05165</name>
</gene>
<protein>
    <submittedName>
        <fullName evidence="2">Uncharacterized protein</fullName>
    </submittedName>
</protein>
<sequence length="70" mass="8461">MSQKEKKEKLLNFLETKAFNPILRKSKDDFNSDTKKEKFEDVKRSTENEKERFRNYNTPGNIRDNYLSDL</sequence>
<accession>A0ABU3CI88</accession>
<evidence type="ECO:0000256" key="1">
    <source>
        <dbReference type="SAM" id="MobiDB-lite"/>
    </source>
</evidence>
<organism evidence="2 3">
    <name type="scientific">Autumnicola lenta</name>
    <dbReference type="NCBI Taxonomy" id="3075593"/>
    <lineage>
        <taxon>Bacteria</taxon>
        <taxon>Pseudomonadati</taxon>
        <taxon>Bacteroidota</taxon>
        <taxon>Flavobacteriia</taxon>
        <taxon>Flavobacteriales</taxon>
        <taxon>Flavobacteriaceae</taxon>
        <taxon>Autumnicola</taxon>
    </lineage>
</organism>